<dbReference type="Pfam" id="PF06114">
    <property type="entry name" value="Peptidase_M78"/>
    <property type="match status" value="1"/>
</dbReference>
<dbReference type="AlphaFoldDB" id="A0AAE3JA46"/>
<comment type="caution">
    <text evidence="2">The sequence shown here is derived from an EMBL/GenBank/DDBJ whole genome shotgun (WGS) entry which is preliminary data.</text>
</comment>
<dbReference type="Proteomes" id="UP001198242">
    <property type="component" value="Unassembled WGS sequence"/>
</dbReference>
<proteinExistence type="predicted"/>
<dbReference type="InterPro" id="IPR010359">
    <property type="entry name" value="IrrE_HExxH"/>
</dbReference>
<dbReference type="RefSeq" id="WP_308456731.1">
    <property type="nucleotide sequence ID" value="NZ_JAJEQM010000014.1"/>
</dbReference>
<dbReference type="Gene3D" id="1.10.10.2910">
    <property type="match status" value="1"/>
</dbReference>
<name>A0AAE3JA46_9FIRM</name>
<keyword evidence="3" id="KW-1185">Reference proteome</keyword>
<evidence type="ECO:0000313" key="2">
    <source>
        <dbReference type="EMBL" id="MCC2211117.1"/>
    </source>
</evidence>
<reference evidence="2 3" key="1">
    <citation type="submission" date="2021-10" db="EMBL/GenBank/DDBJ databases">
        <title>Anaerobic single-cell dispensing facilitates the cultivation of human gut bacteria.</title>
        <authorList>
            <person name="Afrizal A."/>
        </authorList>
    </citation>
    <scope>NUCLEOTIDE SEQUENCE [LARGE SCALE GENOMIC DNA]</scope>
    <source>
        <strain evidence="2 3">CLA-AA-H232</strain>
    </source>
</reference>
<sequence>MYFFVYGLMFCFGNTNEKGDNNMCKILNEIGGLTAYELLEKYSISLSPPIDIKKLVDNIGIRLVRYDFSEAEKAGNYPQNSIIGAALSEKDSLNILYATKMTLNRIRFTIAHELAHCCLHNDNLEINHLELRTDDNSDRERDANIFAGELLIPYSSLMSIYNQLLKPSLSVLAQIFQVSTSVMKARLNYLELRFVDDSSDTLQEG</sequence>
<evidence type="ECO:0000313" key="3">
    <source>
        <dbReference type="Proteomes" id="UP001198242"/>
    </source>
</evidence>
<feature type="domain" description="IrrE N-terminal-like" evidence="1">
    <location>
        <begin position="59"/>
        <end position="188"/>
    </location>
</feature>
<protein>
    <submittedName>
        <fullName evidence="2">ImmA/IrrE family metallo-endopeptidase</fullName>
    </submittedName>
</protein>
<gene>
    <name evidence="2" type="ORF">LKE05_10000</name>
</gene>
<accession>A0AAE3JA46</accession>
<dbReference type="EMBL" id="JAJEQM010000014">
    <property type="protein sequence ID" value="MCC2211117.1"/>
    <property type="molecule type" value="Genomic_DNA"/>
</dbReference>
<organism evidence="2 3">
    <name type="scientific">Hominilimicola fabiformis</name>
    <dbReference type="NCBI Taxonomy" id="2885356"/>
    <lineage>
        <taxon>Bacteria</taxon>
        <taxon>Bacillati</taxon>
        <taxon>Bacillota</taxon>
        <taxon>Clostridia</taxon>
        <taxon>Eubacteriales</taxon>
        <taxon>Oscillospiraceae</taxon>
        <taxon>Hominilimicola</taxon>
    </lineage>
</organism>
<dbReference type="InterPro" id="IPR052345">
    <property type="entry name" value="Rad_response_metalloprotease"/>
</dbReference>
<dbReference type="PANTHER" id="PTHR43236">
    <property type="entry name" value="ANTITOXIN HIGA1"/>
    <property type="match status" value="1"/>
</dbReference>
<dbReference type="PANTHER" id="PTHR43236:SF2">
    <property type="entry name" value="BLL0069 PROTEIN"/>
    <property type="match status" value="1"/>
</dbReference>
<evidence type="ECO:0000259" key="1">
    <source>
        <dbReference type="Pfam" id="PF06114"/>
    </source>
</evidence>